<proteinExistence type="predicted"/>
<comment type="caution">
    <text evidence="1">The sequence shown here is derived from an EMBL/GenBank/DDBJ whole genome shotgun (WGS) entry which is preliminary data.</text>
</comment>
<accession>A0A2G9H4N3</accession>
<dbReference type="EMBL" id="NKXS01002685">
    <property type="protein sequence ID" value="PIN12474.1"/>
    <property type="molecule type" value="Genomic_DNA"/>
</dbReference>
<gene>
    <name evidence="1" type="ORF">CDL12_14926</name>
</gene>
<name>A0A2G9H4N3_9LAMI</name>
<dbReference type="Proteomes" id="UP000231279">
    <property type="component" value="Unassembled WGS sequence"/>
</dbReference>
<reference evidence="2" key="1">
    <citation type="journal article" date="2018" name="Gigascience">
        <title>Genome assembly of the Pink Ipe (Handroanthus impetiginosus, Bignoniaceae), a highly valued, ecologically keystone Neotropical timber forest tree.</title>
        <authorList>
            <person name="Silva-Junior O.B."/>
            <person name="Grattapaglia D."/>
            <person name="Novaes E."/>
            <person name="Collevatti R.G."/>
        </authorList>
    </citation>
    <scope>NUCLEOTIDE SEQUENCE [LARGE SCALE GENOMIC DNA]</scope>
    <source>
        <strain evidence="2">cv. UFG-1</strain>
    </source>
</reference>
<sequence>MINRTCPNCITTEISNSKWEISGSILLGKTRVLRSNRMPRTIVMLPLEFLVCKWKRTNQWRNINKKDQFREREKTNIINNELYITLNIKL</sequence>
<organism evidence="1 2">
    <name type="scientific">Handroanthus impetiginosus</name>
    <dbReference type="NCBI Taxonomy" id="429701"/>
    <lineage>
        <taxon>Eukaryota</taxon>
        <taxon>Viridiplantae</taxon>
        <taxon>Streptophyta</taxon>
        <taxon>Embryophyta</taxon>
        <taxon>Tracheophyta</taxon>
        <taxon>Spermatophyta</taxon>
        <taxon>Magnoliopsida</taxon>
        <taxon>eudicotyledons</taxon>
        <taxon>Gunneridae</taxon>
        <taxon>Pentapetalae</taxon>
        <taxon>asterids</taxon>
        <taxon>lamiids</taxon>
        <taxon>Lamiales</taxon>
        <taxon>Bignoniaceae</taxon>
        <taxon>Crescentiina</taxon>
        <taxon>Tabebuia alliance</taxon>
        <taxon>Handroanthus</taxon>
    </lineage>
</organism>
<protein>
    <submittedName>
        <fullName evidence="1">Uncharacterized protein</fullName>
    </submittedName>
</protein>
<evidence type="ECO:0000313" key="2">
    <source>
        <dbReference type="Proteomes" id="UP000231279"/>
    </source>
</evidence>
<keyword evidence="2" id="KW-1185">Reference proteome</keyword>
<dbReference type="AlphaFoldDB" id="A0A2G9H4N3"/>
<evidence type="ECO:0000313" key="1">
    <source>
        <dbReference type="EMBL" id="PIN12474.1"/>
    </source>
</evidence>